<comment type="similarity">
    <text evidence="1">Belongs to the bacterial ribosomal protein bS1 family.</text>
</comment>
<dbReference type="Pfam" id="PF00575">
    <property type="entry name" value="S1"/>
    <property type="match status" value="4"/>
</dbReference>
<feature type="region of interest" description="Disordered" evidence="9">
    <location>
        <begin position="365"/>
        <end position="387"/>
    </location>
</feature>
<dbReference type="GO" id="GO:0005840">
    <property type="term" value="C:ribosome"/>
    <property type="evidence" value="ECO:0007669"/>
    <property type="project" value="UniProtKB-KW"/>
</dbReference>
<dbReference type="GO" id="GO:0003729">
    <property type="term" value="F:mRNA binding"/>
    <property type="evidence" value="ECO:0007669"/>
    <property type="project" value="UniProtKB-ARBA"/>
</dbReference>
<sequence>MYKEANKMTEEFNESMINDIKEGDKITGEVQQVEDKQVVVHINGGKYNGIIPISQLSTHHIDNPNEVVSVGDSIEAYVTKIEVDEENESGAYILSKRQLETEKSYEYLQEKLNNDEVIEAKVTEVVKGGLVVDVGQRGFVPASLISTDFIEDFSVFDGQTIKIKVEELEPEKNRVILSRKAVEQAENEVKKASLLDSLNAGDVIKGKVARLTNFGAFIDIGGVDGLVHVSELSHEHVDSPEDVVSVGQEVEVKVKSVEKDSERISLSIKDTLPTPFERIKGQFHEGDVIEGTVVRLAAFGAFVEVAPGVQGLVHISEIDHKHIGSPSEKLEPGQQVNVKILGVDEDNERISLSIKATLPNEDVIESDEATTQSYIDNDSDDDNPTLGDMFGDKFKDLKF</sequence>
<dbReference type="Gene3D" id="2.40.50.140">
    <property type="entry name" value="Nucleic acid-binding proteins"/>
    <property type="match status" value="4"/>
</dbReference>
<keyword evidence="3" id="KW-0694">RNA-binding</keyword>
<keyword evidence="5" id="KW-0687">Ribonucleoprotein</keyword>
<evidence type="ECO:0000256" key="3">
    <source>
        <dbReference type="ARBA" id="ARBA00022884"/>
    </source>
</evidence>
<dbReference type="EMBL" id="LRQI01000077">
    <property type="protein sequence ID" value="KXA37361.1"/>
    <property type="molecule type" value="Genomic_DNA"/>
</dbReference>
<dbReference type="PROSITE" id="PS50126">
    <property type="entry name" value="S1"/>
    <property type="match status" value="4"/>
</dbReference>
<dbReference type="NCBIfam" id="NF005208">
    <property type="entry name" value="PRK06676.1"/>
    <property type="match status" value="1"/>
</dbReference>
<dbReference type="FunFam" id="2.40.50.140:FF:000166">
    <property type="entry name" value="30S ribosomal protein S1"/>
    <property type="match status" value="1"/>
</dbReference>
<accession>A0ABD4EEB3</accession>
<feature type="domain" description="S1 motif" evidence="10">
    <location>
        <begin position="201"/>
        <end position="269"/>
    </location>
</feature>
<evidence type="ECO:0000256" key="4">
    <source>
        <dbReference type="ARBA" id="ARBA00022980"/>
    </source>
</evidence>
<dbReference type="GO" id="GO:0005737">
    <property type="term" value="C:cytoplasm"/>
    <property type="evidence" value="ECO:0007669"/>
    <property type="project" value="UniProtKB-ARBA"/>
</dbReference>
<evidence type="ECO:0000256" key="2">
    <source>
        <dbReference type="ARBA" id="ARBA00022737"/>
    </source>
</evidence>
<keyword evidence="2" id="KW-0677">Repeat</keyword>
<evidence type="ECO:0000256" key="1">
    <source>
        <dbReference type="ARBA" id="ARBA00006767"/>
    </source>
</evidence>
<evidence type="ECO:0000313" key="11">
    <source>
        <dbReference type="EMBL" id="KXA37361.1"/>
    </source>
</evidence>
<dbReference type="InterPro" id="IPR003029">
    <property type="entry name" value="S1_domain"/>
</dbReference>
<comment type="function">
    <text evidence="6">Binds mRNA; thus facilitating recognition of the initiation point. It is needed to translate mRNA with a short Shine-Dalgarno (SD) purine-rich sequence.</text>
</comment>
<evidence type="ECO:0000313" key="12">
    <source>
        <dbReference type="Proteomes" id="UP000070063"/>
    </source>
</evidence>
<dbReference type="PRINTS" id="PR00681">
    <property type="entry name" value="RIBOSOMALS1"/>
</dbReference>
<feature type="domain" description="S1 motif" evidence="10">
    <location>
        <begin position="115"/>
        <end position="180"/>
    </location>
</feature>
<dbReference type="FunFam" id="2.40.50.140:FF:000114">
    <property type="entry name" value="30S ribosomal protein S1"/>
    <property type="match status" value="1"/>
</dbReference>
<dbReference type="InterPro" id="IPR035104">
    <property type="entry name" value="Ribosomal_protein_S1-like"/>
</dbReference>
<dbReference type="CDD" id="cd04465">
    <property type="entry name" value="S1_RPS1_repeat_ec2_hs2"/>
    <property type="match status" value="1"/>
</dbReference>
<evidence type="ECO:0000259" key="10">
    <source>
        <dbReference type="PROSITE" id="PS50126"/>
    </source>
</evidence>
<feature type="domain" description="S1 motif" evidence="10">
    <location>
        <begin position="23"/>
        <end position="97"/>
    </location>
</feature>
<proteinExistence type="inferred from homology"/>
<comment type="caution">
    <text evidence="11">The sequence shown here is derived from an EMBL/GenBank/DDBJ whole genome shotgun (WGS) entry which is preliminary data.</text>
</comment>
<evidence type="ECO:0000256" key="9">
    <source>
        <dbReference type="SAM" id="MobiDB-lite"/>
    </source>
</evidence>
<dbReference type="CDD" id="cd05687">
    <property type="entry name" value="S1_RPS1_repeat_ec1_hs1"/>
    <property type="match status" value="1"/>
</dbReference>
<protein>
    <recommendedName>
        <fullName evidence="7">Small ribosomal subunit protein bS1</fullName>
    </recommendedName>
    <alternativeName>
        <fullName evidence="8">30S ribosomal protein S1</fullName>
    </alternativeName>
</protein>
<dbReference type="CDD" id="cd05688">
    <property type="entry name" value="S1_RPS1_repeat_ec3"/>
    <property type="match status" value="1"/>
</dbReference>
<feature type="domain" description="S1 motif" evidence="10">
    <location>
        <begin position="286"/>
        <end position="355"/>
    </location>
</feature>
<name>A0ABD4EEB3_STALU</name>
<dbReference type="AlphaFoldDB" id="A0ABD4EEB3"/>
<dbReference type="PANTHER" id="PTHR10724">
    <property type="entry name" value="30S RIBOSOMAL PROTEIN S1"/>
    <property type="match status" value="1"/>
</dbReference>
<evidence type="ECO:0000256" key="6">
    <source>
        <dbReference type="ARBA" id="ARBA00025604"/>
    </source>
</evidence>
<dbReference type="FunFam" id="2.40.50.140:FF:000051">
    <property type="entry name" value="RNA-binding transcriptional accessory protein"/>
    <property type="match status" value="1"/>
</dbReference>
<dbReference type="InterPro" id="IPR012340">
    <property type="entry name" value="NA-bd_OB-fold"/>
</dbReference>
<gene>
    <name evidence="11" type="ORF">HMPREF3225_01843</name>
</gene>
<evidence type="ECO:0000256" key="8">
    <source>
        <dbReference type="ARBA" id="ARBA00035517"/>
    </source>
</evidence>
<organism evidence="11 12">
    <name type="scientific">Staphylococcus lugdunensis</name>
    <dbReference type="NCBI Taxonomy" id="28035"/>
    <lineage>
        <taxon>Bacteria</taxon>
        <taxon>Bacillati</taxon>
        <taxon>Bacillota</taxon>
        <taxon>Bacilli</taxon>
        <taxon>Bacillales</taxon>
        <taxon>Staphylococcaceae</taxon>
        <taxon>Staphylococcus</taxon>
    </lineage>
</organism>
<dbReference type="GO" id="GO:1990904">
    <property type="term" value="C:ribonucleoprotein complex"/>
    <property type="evidence" value="ECO:0007669"/>
    <property type="project" value="UniProtKB-KW"/>
</dbReference>
<dbReference type="PANTHER" id="PTHR10724:SF7">
    <property type="entry name" value="SMALL RIBOSOMAL SUBUNIT PROTEIN BS1C"/>
    <property type="match status" value="1"/>
</dbReference>
<dbReference type="InterPro" id="IPR050437">
    <property type="entry name" value="Ribos_protein_bS1-like"/>
</dbReference>
<dbReference type="Proteomes" id="UP000070063">
    <property type="component" value="Unassembled WGS sequence"/>
</dbReference>
<dbReference type="SMART" id="SM00316">
    <property type="entry name" value="S1"/>
    <property type="match status" value="4"/>
</dbReference>
<evidence type="ECO:0000256" key="7">
    <source>
        <dbReference type="ARBA" id="ARBA00035293"/>
    </source>
</evidence>
<dbReference type="SUPFAM" id="SSF50249">
    <property type="entry name" value="Nucleic acid-binding proteins"/>
    <property type="match status" value="4"/>
</dbReference>
<keyword evidence="4 11" id="KW-0689">Ribosomal protein</keyword>
<reference evidence="11 12" key="1">
    <citation type="submission" date="2016-01" db="EMBL/GenBank/DDBJ databases">
        <authorList>
            <person name="Mitreva M."/>
            <person name="Pepin K.H."/>
            <person name="Mihindukulasuriya K.A."/>
            <person name="Fulton R."/>
            <person name="Fronick C."/>
            <person name="O'Laughlin M."/>
            <person name="Miner T."/>
            <person name="Herter B."/>
            <person name="Rosa B.A."/>
            <person name="Cordes M."/>
            <person name="Tomlinson C."/>
            <person name="Wollam A."/>
            <person name="Palsikar V.B."/>
            <person name="Mardis E.R."/>
            <person name="Wilson R.K."/>
        </authorList>
    </citation>
    <scope>NUCLEOTIDE SEQUENCE [LARGE SCALE GENOMIC DNA]</scope>
    <source>
        <strain evidence="11 12">MJR7738</strain>
    </source>
</reference>
<evidence type="ECO:0000256" key="5">
    <source>
        <dbReference type="ARBA" id="ARBA00023274"/>
    </source>
</evidence>